<evidence type="ECO:0000313" key="4">
    <source>
        <dbReference type="Proteomes" id="UP000663828"/>
    </source>
</evidence>
<dbReference type="SUPFAM" id="SSF55729">
    <property type="entry name" value="Acyl-CoA N-acyltransferases (Nat)"/>
    <property type="match status" value="1"/>
</dbReference>
<comment type="caution">
    <text evidence="2">The sequence shown here is derived from an EMBL/GenBank/DDBJ whole genome shotgun (WGS) entry which is preliminary data.</text>
</comment>
<feature type="domain" description="N-acetyltransferase" evidence="1">
    <location>
        <begin position="7"/>
        <end position="155"/>
    </location>
</feature>
<dbReference type="Gene3D" id="3.40.630.30">
    <property type="match status" value="1"/>
</dbReference>
<dbReference type="PANTHER" id="PTHR37817">
    <property type="entry name" value="N-ACETYLTRANSFERASE EIS"/>
    <property type="match status" value="1"/>
</dbReference>
<evidence type="ECO:0000259" key="1">
    <source>
        <dbReference type="PROSITE" id="PS51186"/>
    </source>
</evidence>
<evidence type="ECO:0000313" key="3">
    <source>
        <dbReference type="EMBL" id="CAF1649046.1"/>
    </source>
</evidence>
<dbReference type="EMBL" id="CAJNOJ010000341">
    <property type="protein sequence ID" value="CAF1408245.1"/>
    <property type="molecule type" value="Genomic_DNA"/>
</dbReference>
<dbReference type="Pfam" id="PF13527">
    <property type="entry name" value="Acetyltransf_9"/>
    <property type="match status" value="1"/>
</dbReference>
<gene>
    <name evidence="2" type="ORF">EDS130_LOCUS36521</name>
    <name evidence="3" type="ORF">XAT740_LOCUS54626</name>
</gene>
<dbReference type="GO" id="GO:0034069">
    <property type="term" value="F:aminoglycoside N-acetyltransferase activity"/>
    <property type="evidence" value="ECO:0007669"/>
    <property type="project" value="TreeGrafter"/>
</dbReference>
<proteinExistence type="predicted"/>
<dbReference type="PANTHER" id="PTHR37817:SF1">
    <property type="entry name" value="N-ACETYLTRANSFERASE EIS"/>
    <property type="match status" value="1"/>
</dbReference>
<dbReference type="GO" id="GO:0030649">
    <property type="term" value="P:aminoglycoside antibiotic catabolic process"/>
    <property type="evidence" value="ECO:0007669"/>
    <property type="project" value="TreeGrafter"/>
</dbReference>
<dbReference type="InterPro" id="IPR000182">
    <property type="entry name" value="GNAT_dom"/>
</dbReference>
<dbReference type="InterPro" id="IPR051554">
    <property type="entry name" value="Acetyltransferase_Eis"/>
</dbReference>
<accession>A0A815LEK0</accession>
<protein>
    <recommendedName>
        <fullName evidence="1">N-acetyltransferase domain-containing protein</fullName>
    </recommendedName>
</protein>
<reference evidence="2" key="1">
    <citation type="submission" date="2021-02" db="EMBL/GenBank/DDBJ databases">
        <authorList>
            <person name="Nowell W R."/>
        </authorList>
    </citation>
    <scope>NUCLEOTIDE SEQUENCE</scope>
</reference>
<dbReference type="InterPro" id="IPR016181">
    <property type="entry name" value="Acyl_CoA_acyltransferase"/>
</dbReference>
<dbReference type="EMBL" id="CAJNOR010009880">
    <property type="protein sequence ID" value="CAF1649046.1"/>
    <property type="molecule type" value="Genomic_DNA"/>
</dbReference>
<dbReference type="CDD" id="cd04301">
    <property type="entry name" value="NAT_SF"/>
    <property type="match status" value="1"/>
</dbReference>
<organism evidence="2 5">
    <name type="scientific">Adineta ricciae</name>
    <name type="common">Rotifer</name>
    <dbReference type="NCBI Taxonomy" id="249248"/>
    <lineage>
        <taxon>Eukaryota</taxon>
        <taxon>Metazoa</taxon>
        <taxon>Spiralia</taxon>
        <taxon>Gnathifera</taxon>
        <taxon>Rotifera</taxon>
        <taxon>Eurotatoria</taxon>
        <taxon>Bdelloidea</taxon>
        <taxon>Adinetida</taxon>
        <taxon>Adinetidae</taxon>
        <taxon>Adineta</taxon>
    </lineage>
</organism>
<name>A0A815LEK0_ADIRI</name>
<dbReference type="Proteomes" id="UP000663852">
    <property type="component" value="Unassembled WGS sequence"/>
</dbReference>
<sequence length="330" mass="38586">MERTSSITYRPVLQKEQTKALELWKSVFEAKSDGYFERFFSPQASPDYQEGDTLGAWAYDDRLVSIVQIRRSILISDKNETFLCGVISNVATDVEFRNQGLSKQLLLQAIERMERENFSLSMLGTGQPQHYLKLGWKPLRSRIQYVINLKRNDLSTESENRLWIPACSVSSYDKLLEIYSTHPRPYQFDRCSSSLFEHWIGWHWKEGSAFLYMSPDYKGYIVISHADGKGCPVSITEYRAFDHDTEKTLLETAAVEIYRRYRQNSFLLHTLPQYTTLQSLGWNDDNNLIFEENEDVMLRNIGLSDEQYQTIKTTFEAVDGKTTIWPEEYY</sequence>
<evidence type="ECO:0000313" key="5">
    <source>
        <dbReference type="Proteomes" id="UP000663852"/>
    </source>
</evidence>
<dbReference type="PROSITE" id="PS51186">
    <property type="entry name" value="GNAT"/>
    <property type="match status" value="1"/>
</dbReference>
<dbReference type="Proteomes" id="UP000663828">
    <property type="component" value="Unassembled WGS sequence"/>
</dbReference>
<evidence type="ECO:0000313" key="2">
    <source>
        <dbReference type="EMBL" id="CAF1408245.1"/>
    </source>
</evidence>
<keyword evidence="4" id="KW-1185">Reference proteome</keyword>
<dbReference type="AlphaFoldDB" id="A0A815LEK0"/>
<dbReference type="OrthoDB" id="9974575at2759"/>